<dbReference type="PROSITE" id="PS50127">
    <property type="entry name" value="UBC_2"/>
    <property type="match status" value="1"/>
</dbReference>
<gene>
    <name evidence="2" type="ORF">DBR06_SOUSAS10810027</name>
</gene>
<dbReference type="SUPFAM" id="SSF54495">
    <property type="entry name" value="UBC-like"/>
    <property type="match status" value="1"/>
</dbReference>
<comment type="caution">
    <text evidence="2">The sequence shown here is derived from an EMBL/GenBank/DDBJ whole genome shotgun (WGS) entry which is preliminary data.</text>
</comment>
<name>A0A484GLR2_SOUCH</name>
<sequence length="55" mass="6208">VQKELLALQNEPPPGMTLNEKSVQNSVTQWIVDIEAAPGTLYEGEKFQRLFQFSS</sequence>
<proteinExistence type="predicted"/>
<dbReference type="AlphaFoldDB" id="A0A484GLR2"/>
<feature type="non-terminal residue" evidence="2">
    <location>
        <position position="1"/>
    </location>
</feature>
<dbReference type="InterPro" id="IPR016135">
    <property type="entry name" value="UBQ-conjugating_enzyme/RWD"/>
</dbReference>
<dbReference type="InterPro" id="IPR000608">
    <property type="entry name" value="UBC"/>
</dbReference>
<organism evidence="2 3">
    <name type="scientific">Sousa chinensis</name>
    <name type="common">Indo-pacific humpbacked dolphin</name>
    <name type="synonym">Steno chinensis</name>
    <dbReference type="NCBI Taxonomy" id="103600"/>
    <lineage>
        <taxon>Eukaryota</taxon>
        <taxon>Metazoa</taxon>
        <taxon>Chordata</taxon>
        <taxon>Craniata</taxon>
        <taxon>Vertebrata</taxon>
        <taxon>Euteleostomi</taxon>
        <taxon>Mammalia</taxon>
        <taxon>Eutheria</taxon>
        <taxon>Laurasiatheria</taxon>
        <taxon>Artiodactyla</taxon>
        <taxon>Whippomorpha</taxon>
        <taxon>Cetacea</taxon>
        <taxon>Odontoceti</taxon>
        <taxon>Delphinidae</taxon>
        <taxon>Sousa</taxon>
    </lineage>
</organism>
<protein>
    <recommendedName>
        <fullName evidence="1">UBC core domain-containing protein</fullName>
    </recommendedName>
</protein>
<reference evidence="2 3" key="1">
    <citation type="journal article" date="2018" name="Genomics">
        <title>Molecular footprints of inshore aquatic adaptation in Indo-Pacific humpback dolphin (Sousa chinensis).</title>
        <authorList>
            <person name="Ming Y."/>
            <person name="Jian J."/>
            <person name="Yu F."/>
            <person name="Yu X."/>
            <person name="Wang J."/>
            <person name="Liu W."/>
        </authorList>
    </citation>
    <scope>NUCLEOTIDE SEQUENCE [LARGE SCALE GENOMIC DNA]</scope>
    <source>
        <strain evidence="2">MY-2018</strain>
        <tissue evidence="2">Skin</tissue>
    </source>
</reference>
<evidence type="ECO:0000313" key="3">
    <source>
        <dbReference type="Proteomes" id="UP000295264"/>
    </source>
</evidence>
<dbReference type="Gene3D" id="3.10.110.10">
    <property type="entry name" value="Ubiquitin Conjugating Enzyme"/>
    <property type="match status" value="1"/>
</dbReference>
<keyword evidence="3" id="KW-1185">Reference proteome</keyword>
<evidence type="ECO:0000313" key="2">
    <source>
        <dbReference type="EMBL" id="TEA36438.1"/>
    </source>
</evidence>
<accession>A0A484GLR2</accession>
<feature type="domain" description="UBC core" evidence="1">
    <location>
        <begin position="1"/>
        <end position="55"/>
    </location>
</feature>
<dbReference type="Proteomes" id="UP000295264">
    <property type="component" value="Unassembled WGS sequence"/>
</dbReference>
<dbReference type="EMBL" id="QWLN02006127">
    <property type="protein sequence ID" value="TEA36438.1"/>
    <property type="molecule type" value="Genomic_DNA"/>
</dbReference>
<evidence type="ECO:0000259" key="1">
    <source>
        <dbReference type="PROSITE" id="PS50127"/>
    </source>
</evidence>